<accession>A0AAV5AY54</accession>
<evidence type="ECO:0000313" key="5">
    <source>
        <dbReference type="Proteomes" id="UP001207736"/>
    </source>
</evidence>
<dbReference type="EMBL" id="BQKA01000066">
    <property type="protein sequence ID" value="GJM51564.1"/>
    <property type="molecule type" value="Genomic_DNA"/>
</dbReference>
<keyword evidence="6" id="KW-1185">Reference proteome</keyword>
<dbReference type="AlphaFoldDB" id="A0AAV5AY54"/>
<protein>
    <submittedName>
        <fullName evidence="3">Uncharacterized protein</fullName>
    </submittedName>
</protein>
<organism evidence="3 5">
    <name type="scientific">Capnocytophaga catalasegens</name>
    <dbReference type="NCBI Taxonomy" id="1004260"/>
    <lineage>
        <taxon>Bacteria</taxon>
        <taxon>Pseudomonadati</taxon>
        <taxon>Bacteroidota</taxon>
        <taxon>Flavobacteriia</taxon>
        <taxon>Flavobacteriales</taxon>
        <taxon>Flavobacteriaceae</taxon>
        <taxon>Capnocytophaga</taxon>
    </lineage>
</organism>
<dbReference type="Proteomes" id="UP001207736">
    <property type="component" value="Unassembled WGS sequence"/>
</dbReference>
<evidence type="ECO:0000259" key="1">
    <source>
        <dbReference type="Pfam" id="PF21832"/>
    </source>
</evidence>
<comment type="caution">
    <text evidence="3">The sequence shown here is derived from an EMBL/GenBank/DDBJ whole genome shotgun (WGS) entry which is preliminary data.</text>
</comment>
<evidence type="ECO:0000259" key="2">
    <source>
        <dbReference type="Pfam" id="PF24880"/>
    </source>
</evidence>
<feature type="domain" description="DUF6892" evidence="1">
    <location>
        <begin position="215"/>
        <end position="343"/>
    </location>
</feature>
<gene>
    <name evidence="3" type="ORF">RCZ15_25370</name>
    <name evidence="4" type="ORF">RCZ16_26180</name>
</gene>
<evidence type="ECO:0000313" key="6">
    <source>
        <dbReference type="Proteomes" id="UP001208692"/>
    </source>
</evidence>
<sequence>MNKTQQILVENPADLHIDIRKNGLEINGIFMEQVIPEKIVEMLGQPRVSKFSGKHNKEEFHRELWIYDTLGFHIEMPTKAEAVPYLDFRLDDEEERHHQGQFPFFDLNPKALFSGKITINKKELIASFTDKQLEDAYIFLEKKVGSWKLDFRIKEAISERVKFREYTDEEVEKRIEILRSEPQPFESFYFVYEPPKPKRVSSGKYTLRPSTESDLRFSSLNFKLAIVEELMYVQKLLTPEFDVYDFCKDYDKREIDPEKYYDKAIPEVKKWFENLPIPAALASEITELYLDGGNSIYGQLIPFWDGEDDYYDIKKITEDDLNQFPNLKKVTGTANFFSPKAQKLMESKCIAFDF</sequence>
<dbReference type="EMBL" id="BQKB01000086">
    <property type="protein sequence ID" value="GJM54302.1"/>
    <property type="molecule type" value="Genomic_DNA"/>
</dbReference>
<reference evidence="3 6" key="1">
    <citation type="submission" date="2021-11" db="EMBL/GenBank/DDBJ databases">
        <title>Draft genome sequence of Capnocytophaga sp. strain KC07075 isolated from cat oral cavity.</title>
        <authorList>
            <person name="Suzuki M."/>
            <person name="Imaoka K."/>
            <person name="Kimura M."/>
            <person name="Morikawa S."/>
            <person name="Maeda K."/>
        </authorList>
    </citation>
    <scope>NUCLEOTIDE SEQUENCE</scope>
    <source>
        <strain evidence="3">KC07075</strain>
        <strain evidence="4 6">KC07079</strain>
    </source>
</reference>
<evidence type="ECO:0000313" key="4">
    <source>
        <dbReference type="EMBL" id="GJM54302.1"/>
    </source>
</evidence>
<dbReference type="InterPro" id="IPR056640">
    <property type="entry name" value="DUF7738"/>
</dbReference>
<name>A0AAV5AY54_9FLAO</name>
<dbReference type="Pfam" id="PF24880">
    <property type="entry name" value="DUF7738"/>
    <property type="match status" value="1"/>
</dbReference>
<feature type="domain" description="DUF7738" evidence="2">
    <location>
        <begin position="16"/>
        <end position="130"/>
    </location>
</feature>
<dbReference type="Pfam" id="PF21832">
    <property type="entry name" value="DUF6892"/>
    <property type="match status" value="1"/>
</dbReference>
<dbReference type="Proteomes" id="UP001208692">
    <property type="component" value="Unassembled WGS sequence"/>
</dbReference>
<evidence type="ECO:0000313" key="3">
    <source>
        <dbReference type="EMBL" id="GJM51564.1"/>
    </source>
</evidence>
<dbReference type="InterPro" id="IPR054187">
    <property type="entry name" value="DUF6892"/>
</dbReference>
<dbReference type="RefSeq" id="WP_264847520.1">
    <property type="nucleotide sequence ID" value="NZ_BPMA01000059.1"/>
</dbReference>
<proteinExistence type="predicted"/>